<sequence>MRVALHSLTRDGLEEGYDQTHATIPPALAARFPEVGIHDWTIWRSGRDLFHLVECDDFLAALAALDADPANVEWQATIGPFVDHYEVTGDGDAGMPVPLVWRFRAQQEGIAGDA</sequence>
<reference evidence="1" key="1">
    <citation type="submission" date="2022-08" db="EMBL/GenBank/DDBJ databases">
        <authorList>
            <person name="Deng Y."/>
            <person name="Han X.-F."/>
            <person name="Zhang Y.-Q."/>
        </authorList>
    </citation>
    <scope>NUCLEOTIDE SEQUENCE</scope>
    <source>
        <strain evidence="1">CPCC 205763</strain>
    </source>
</reference>
<dbReference type="EMBL" id="JANLCM010000001">
    <property type="protein sequence ID" value="MCS5717006.1"/>
    <property type="molecule type" value="Genomic_DNA"/>
</dbReference>
<dbReference type="Proteomes" id="UP001165584">
    <property type="component" value="Unassembled WGS sequence"/>
</dbReference>
<dbReference type="RefSeq" id="WP_259504835.1">
    <property type="nucleotide sequence ID" value="NZ_JANLCM010000001.1"/>
</dbReference>
<organism evidence="1 2">
    <name type="scientific">Herbiconiux aconitum</name>
    <dbReference type="NCBI Taxonomy" id="2970913"/>
    <lineage>
        <taxon>Bacteria</taxon>
        <taxon>Bacillati</taxon>
        <taxon>Actinomycetota</taxon>
        <taxon>Actinomycetes</taxon>
        <taxon>Micrococcales</taxon>
        <taxon>Microbacteriaceae</taxon>
        <taxon>Herbiconiux</taxon>
    </lineage>
</organism>
<dbReference type="Pfam" id="PF05336">
    <property type="entry name" value="rhaM"/>
    <property type="match status" value="1"/>
</dbReference>
<dbReference type="InterPro" id="IPR008000">
    <property type="entry name" value="Rham/fucose_mutarotase"/>
</dbReference>
<comment type="caution">
    <text evidence="1">The sequence shown here is derived from an EMBL/GenBank/DDBJ whole genome shotgun (WGS) entry which is preliminary data.</text>
</comment>
<name>A0ABT2GLK1_9MICO</name>
<gene>
    <name evidence="1" type="ORF">N1027_02545</name>
</gene>
<proteinExistence type="predicted"/>
<dbReference type="Gene3D" id="3.30.70.100">
    <property type="match status" value="1"/>
</dbReference>
<evidence type="ECO:0000313" key="1">
    <source>
        <dbReference type="EMBL" id="MCS5717006.1"/>
    </source>
</evidence>
<dbReference type="InterPro" id="IPR011008">
    <property type="entry name" value="Dimeric_a/b-barrel"/>
</dbReference>
<keyword evidence="2" id="KW-1185">Reference proteome</keyword>
<accession>A0ABT2GLK1</accession>
<protein>
    <submittedName>
        <fullName evidence="1">L-rhamnose mutarotase</fullName>
    </submittedName>
</protein>
<evidence type="ECO:0000313" key="2">
    <source>
        <dbReference type="Proteomes" id="UP001165584"/>
    </source>
</evidence>
<dbReference type="SUPFAM" id="SSF54909">
    <property type="entry name" value="Dimeric alpha+beta barrel"/>
    <property type="match status" value="1"/>
</dbReference>